<dbReference type="InterPro" id="IPR011256">
    <property type="entry name" value="Reg_factor_effector_dom_sf"/>
</dbReference>
<dbReference type="SUPFAM" id="SSF55136">
    <property type="entry name" value="Probable bacterial effector-binding domain"/>
    <property type="match status" value="1"/>
</dbReference>
<dbReference type="HOGENOM" id="CLU_000445_81_1_9"/>
<dbReference type="InterPro" id="IPR010499">
    <property type="entry name" value="AraC_E-bd"/>
</dbReference>
<feature type="domain" description="HTH araC/xylS-type" evidence="4">
    <location>
        <begin position="8"/>
        <end position="106"/>
    </location>
</feature>
<dbReference type="Gene3D" id="3.20.80.10">
    <property type="entry name" value="Regulatory factor, effector binding domain"/>
    <property type="match status" value="1"/>
</dbReference>
<evidence type="ECO:0000256" key="3">
    <source>
        <dbReference type="ARBA" id="ARBA00023163"/>
    </source>
</evidence>
<evidence type="ECO:0000256" key="1">
    <source>
        <dbReference type="ARBA" id="ARBA00023015"/>
    </source>
</evidence>
<keyword evidence="2" id="KW-0238">DNA-binding</keyword>
<sequence>MGWIEGISDAINYIEDNITEELTMENISKQAFVSSFYFQKGFAMLCGFTVGEYIRQRRLTLAGSELVSTDRKIIDIALKYGYDSPDSFTKAFLRFHGVTPTAVRKDGAMLKSFAPLKIKFSLEGGFIMDYRIIEKEAFTVMGAAKVFKYDTAGTEIPKFWTEHYQTGKDKIVCGMYGVCVDESMGSDEFEYLIADNYTTSSEIPDGFVTKVIPKHSWAVFACKGAMPTSLQNTNQKIFSEWLPNCKDYEIAAGYNIEMYTNVADYPKGNQDENYYSEIWIPVQKK</sequence>
<dbReference type="InterPro" id="IPR009057">
    <property type="entry name" value="Homeodomain-like_sf"/>
</dbReference>
<organism evidence="5 6">
    <name type="scientific">Desulfitobacterium hafniense DP7</name>
    <dbReference type="NCBI Taxonomy" id="537010"/>
    <lineage>
        <taxon>Bacteria</taxon>
        <taxon>Bacillati</taxon>
        <taxon>Bacillota</taxon>
        <taxon>Clostridia</taxon>
        <taxon>Eubacteriales</taxon>
        <taxon>Desulfitobacteriaceae</taxon>
        <taxon>Desulfitobacterium</taxon>
    </lineage>
</organism>
<dbReference type="RefSeq" id="WP_005815118.1">
    <property type="nucleotide sequence ID" value="NZ_JH414485.1"/>
</dbReference>
<dbReference type="Pfam" id="PF14526">
    <property type="entry name" value="Cass2"/>
    <property type="match status" value="1"/>
</dbReference>
<dbReference type="SMART" id="SM00871">
    <property type="entry name" value="AraC_E_bind"/>
    <property type="match status" value="1"/>
</dbReference>
<reference evidence="5 6" key="1">
    <citation type="submission" date="2011-08" db="EMBL/GenBank/DDBJ databases">
        <authorList>
            <person name="Weinstock G."/>
            <person name="Sodergren E."/>
            <person name="Clifton S."/>
            <person name="Fulton L."/>
            <person name="Fulton B."/>
            <person name="Courtney L."/>
            <person name="Fronick C."/>
            <person name="Harrison M."/>
            <person name="Strong C."/>
            <person name="Farmer C."/>
            <person name="Delahaunty K."/>
            <person name="Markovic C."/>
            <person name="Hall O."/>
            <person name="Minx P."/>
            <person name="Tomlinson C."/>
            <person name="Mitreva M."/>
            <person name="Hou S."/>
            <person name="Chen J."/>
            <person name="Wollam A."/>
            <person name="Pepin K.H."/>
            <person name="Johnson M."/>
            <person name="Bhonagiri V."/>
            <person name="Zhang X."/>
            <person name="Suruliraj S."/>
            <person name="Warren W."/>
            <person name="Chinwalla A."/>
            <person name="Mardis E.R."/>
            <person name="Wilson R.K."/>
        </authorList>
    </citation>
    <scope>NUCLEOTIDE SEQUENCE [LARGE SCALE GENOMIC DNA]</scope>
    <source>
        <strain evidence="5 6">DP7</strain>
    </source>
</reference>
<evidence type="ECO:0000256" key="2">
    <source>
        <dbReference type="ARBA" id="ARBA00023125"/>
    </source>
</evidence>
<dbReference type="PATRIC" id="fig|537010.4.peg.3770"/>
<dbReference type="InterPro" id="IPR020449">
    <property type="entry name" value="Tscrpt_reg_AraC-type_HTH"/>
</dbReference>
<dbReference type="Gene3D" id="1.10.10.60">
    <property type="entry name" value="Homeodomain-like"/>
    <property type="match status" value="2"/>
</dbReference>
<dbReference type="InterPro" id="IPR050959">
    <property type="entry name" value="MarA-like"/>
</dbReference>
<dbReference type="EMBL" id="AFZX01000105">
    <property type="protein sequence ID" value="EHL05299.1"/>
    <property type="molecule type" value="Genomic_DNA"/>
</dbReference>
<gene>
    <name evidence="5" type="ORF">HMPREF0322_04035</name>
</gene>
<name>G9XST4_DESHA</name>
<protein>
    <submittedName>
        <fullName evidence="5">Transcriptional regulator, effector binding domain protein</fullName>
    </submittedName>
</protein>
<dbReference type="PRINTS" id="PR00032">
    <property type="entry name" value="HTHARAC"/>
</dbReference>
<dbReference type="Proteomes" id="UP000004416">
    <property type="component" value="Unassembled WGS sequence"/>
</dbReference>
<dbReference type="PROSITE" id="PS01124">
    <property type="entry name" value="HTH_ARAC_FAMILY_2"/>
    <property type="match status" value="1"/>
</dbReference>
<dbReference type="SMART" id="SM00342">
    <property type="entry name" value="HTH_ARAC"/>
    <property type="match status" value="1"/>
</dbReference>
<comment type="caution">
    <text evidence="5">The sequence shown here is derived from an EMBL/GenBank/DDBJ whole genome shotgun (WGS) entry which is preliminary data.</text>
</comment>
<accession>G9XST4</accession>
<keyword evidence="3" id="KW-0804">Transcription</keyword>
<keyword evidence="1" id="KW-0805">Transcription regulation</keyword>
<dbReference type="GO" id="GO:0043565">
    <property type="term" value="F:sequence-specific DNA binding"/>
    <property type="evidence" value="ECO:0007669"/>
    <property type="project" value="InterPro"/>
</dbReference>
<dbReference type="SUPFAM" id="SSF46689">
    <property type="entry name" value="Homeodomain-like"/>
    <property type="match status" value="2"/>
</dbReference>
<evidence type="ECO:0000313" key="5">
    <source>
        <dbReference type="EMBL" id="EHL05299.1"/>
    </source>
</evidence>
<evidence type="ECO:0000259" key="4">
    <source>
        <dbReference type="PROSITE" id="PS01124"/>
    </source>
</evidence>
<dbReference type="Pfam" id="PF12833">
    <property type="entry name" value="HTH_18"/>
    <property type="match status" value="1"/>
</dbReference>
<dbReference type="GO" id="GO:0003700">
    <property type="term" value="F:DNA-binding transcription factor activity"/>
    <property type="evidence" value="ECO:0007669"/>
    <property type="project" value="InterPro"/>
</dbReference>
<dbReference type="InterPro" id="IPR018060">
    <property type="entry name" value="HTH_AraC"/>
</dbReference>
<dbReference type="PANTHER" id="PTHR47504">
    <property type="entry name" value="RIGHT ORIGIN-BINDING PROTEIN"/>
    <property type="match status" value="1"/>
</dbReference>
<dbReference type="AlphaFoldDB" id="G9XST4"/>
<proteinExistence type="predicted"/>
<evidence type="ECO:0000313" key="6">
    <source>
        <dbReference type="Proteomes" id="UP000004416"/>
    </source>
</evidence>
<dbReference type="PANTHER" id="PTHR47504:SF5">
    <property type="entry name" value="RIGHT ORIGIN-BINDING PROTEIN"/>
    <property type="match status" value="1"/>
</dbReference>
<dbReference type="InterPro" id="IPR029441">
    <property type="entry name" value="Cass2"/>
</dbReference>